<dbReference type="RefSeq" id="WP_141346788.1">
    <property type="nucleotide sequence ID" value="NZ_BJLF01000018.1"/>
</dbReference>
<proteinExistence type="predicted"/>
<organism evidence="1 2">
    <name type="scientific">Vibrio inusitatus NBRC 102082</name>
    <dbReference type="NCBI Taxonomy" id="1219070"/>
    <lineage>
        <taxon>Bacteria</taxon>
        <taxon>Pseudomonadati</taxon>
        <taxon>Pseudomonadota</taxon>
        <taxon>Gammaproteobacteria</taxon>
        <taxon>Vibrionales</taxon>
        <taxon>Vibrionaceae</taxon>
        <taxon>Vibrio</taxon>
    </lineage>
</organism>
<accession>A0A4Y3I0F0</accession>
<dbReference type="Proteomes" id="UP000318717">
    <property type="component" value="Unassembled WGS sequence"/>
</dbReference>
<sequence>MLTFQYQYHAQLKAFVESLDIKSPESGVTFVVVRKAGTLILIAGCASHLHMITLPIEEECSLKTGKFTINASLFKMFCQPLFENRTRAESIHLNVEYQNRRLPMLTMMVNQTTWRDAQAIPANDTHLELLTTVQSAGFELVSKCWLESALNHTLAHPALSLFRLNHRKEQLEIISKQTLHTFDVPYQNNPSIDLQLDSASVAGLKTLCRHSRAHGIYVCVDSEVAYFSDEITTICFALRFDEADIKAKPIHYRVESTFSVHAGELMGELTAHSKVDTLHQQNQTSLYVSPEGILIGSATDKEACHRLFENKVPSNDAPLLYSLRATEFKQALSQYRKLSTREVFLQVLLGPDGSRVLGLYKDTGAEHPYSTVAIELSPQGLASIEETIEYHQSMKPAQGDLFSDFND</sequence>
<dbReference type="OrthoDB" id="5880256at2"/>
<name>A0A4Y3I0F0_9VIBR</name>
<dbReference type="AlphaFoldDB" id="A0A4Y3I0F0"/>
<reference evidence="1 2" key="1">
    <citation type="submission" date="2019-06" db="EMBL/GenBank/DDBJ databases">
        <title>Whole genome shotgun sequence of Vibrio inusitatus NBRC 102082.</title>
        <authorList>
            <person name="Hosoyama A."/>
            <person name="Uohara A."/>
            <person name="Ohji S."/>
            <person name="Ichikawa N."/>
        </authorList>
    </citation>
    <scope>NUCLEOTIDE SEQUENCE [LARGE SCALE GENOMIC DNA]</scope>
    <source>
        <strain evidence="1 2">NBRC 102082</strain>
    </source>
</reference>
<keyword evidence="2" id="KW-1185">Reference proteome</keyword>
<dbReference type="EMBL" id="BJLF01000018">
    <property type="protein sequence ID" value="GEA52342.1"/>
    <property type="molecule type" value="Genomic_DNA"/>
</dbReference>
<protein>
    <recommendedName>
        <fullName evidence="3">DNA polymerase III subunit beta</fullName>
    </recommendedName>
</protein>
<gene>
    <name evidence="1" type="ORF">VIN01S_31460</name>
</gene>
<evidence type="ECO:0000313" key="2">
    <source>
        <dbReference type="Proteomes" id="UP000318717"/>
    </source>
</evidence>
<evidence type="ECO:0000313" key="1">
    <source>
        <dbReference type="EMBL" id="GEA52342.1"/>
    </source>
</evidence>
<comment type="caution">
    <text evidence="1">The sequence shown here is derived from an EMBL/GenBank/DDBJ whole genome shotgun (WGS) entry which is preliminary data.</text>
</comment>
<evidence type="ECO:0008006" key="3">
    <source>
        <dbReference type="Google" id="ProtNLM"/>
    </source>
</evidence>